<keyword evidence="2" id="KW-1185">Reference proteome</keyword>
<reference evidence="3" key="1">
    <citation type="submission" date="2017-02" db="UniProtKB">
        <authorList>
            <consortium name="WormBaseParasite"/>
        </authorList>
    </citation>
    <scope>IDENTIFICATION</scope>
</reference>
<evidence type="ECO:0000313" key="2">
    <source>
        <dbReference type="Proteomes" id="UP000271162"/>
    </source>
</evidence>
<proteinExistence type="predicted"/>
<evidence type="ECO:0000313" key="1">
    <source>
        <dbReference type="EMBL" id="VDL66475.1"/>
    </source>
</evidence>
<protein>
    <submittedName>
        <fullName evidence="3">Inhibitor I9 domain-containing protein</fullName>
    </submittedName>
</protein>
<dbReference type="WBParaSite" id="NBR_0000288401-mRNA-1">
    <property type="protein sequence ID" value="NBR_0000288401-mRNA-1"/>
    <property type="gene ID" value="NBR_0000288401"/>
</dbReference>
<evidence type="ECO:0000313" key="3">
    <source>
        <dbReference type="WBParaSite" id="NBR_0000288401-mRNA-1"/>
    </source>
</evidence>
<name>A0A0N4XK32_NIPBR</name>
<organism evidence="3">
    <name type="scientific">Nippostrongylus brasiliensis</name>
    <name type="common">Rat hookworm</name>
    <dbReference type="NCBI Taxonomy" id="27835"/>
    <lineage>
        <taxon>Eukaryota</taxon>
        <taxon>Metazoa</taxon>
        <taxon>Ecdysozoa</taxon>
        <taxon>Nematoda</taxon>
        <taxon>Chromadorea</taxon>
        <taxon>Rhabditida</taxon>
        <taxon>Rhabditina</taxon>
        <taxon>Rhabditomorpha</taxon>
        <taxon>Strongyloidea</taxon>
        <taxon>Heligmosomidae</taxon>
        <taxon>Nippostrongylus</taxon>
    </lineage>
</organism>
<accession>A0A0N4XK32</accession>
<dbReference type="AlphaFoldDB" id="A0A0N4XK32"/>
<dbReference type="EMBL" id="UYSL01003764">
    <property type="protein sequence ID" value="VDL66475.1"/>
    <property type="molecule type" value="Genomic_DNA"/>
</dbReference>
<reference evidence="1 2" key="2">
    <citation type="submission" date="2018-11" db="EMBL/GenBank/DDBJ databases">
        <authorList>
            <consortium name="Pathogen Informatics"/>
        </authorList>
    </citation>
    <scope>NUCLEOTIDE SEQUENCE [LARGE SCALE GENOMIC DNA]</scope>
</reference>
<sequence length="80" mass="9138">MSNEWVVVFFKRTKSVDVVNSEAVIGEPVVGAKRKVKWNERLYDAKIIYVGSKSVCEEKVSHVTSDGKLDEYPFEVDERS</sequence>
<gene>
    <name evidence="1" type="ORF">NBR_LOCUS2886</name>
</gene>
<dbReference type="Proteomes" id="UP000271162">
    <property type="component" value="Unassembled WGS sequence"/>
</dbReference>